<reference evidence="1 2" key="1">
    <citation type="submission" date="2022-01" db="EMBL/GenBank/DDBJ databases">
        <title>A chromosomal length assembly of Cordylochernes scorpioides.</title>
        <authorList>
            <person name="Zeh D."/>
            <person name="Zeh J."/>
        </authorList>
    </citation>
    <scope>NUCLEOTIDE SEQUENCE [LARGE SCALE GENOMIC DNA]</scope>
    <source>
        <strain evidence="1">IN4F17</strain>
        <tissue evidence="1">Whole Body</tissue>
    </source>
</reference>
<name>A0ABY6KZZ5_9ARAC</name>
<organism evidence="1 2">
    <name type="scientific">Cordylochernes scorpioides</name>
    <dbReference type="NCBI Taxonomy" id="51811"/>
    <lineage>
        <taxon>Eukaryota</taxon>
        <taxon>Metazoa</taxon>
        <taxon>Ecdysozoa</taxon>
        <taxon>Arthropoda</taxon>
        <taxon>Chelicerata</taxon>
        <taxon>Arachnida</taxon>
        <taxon>Pseudoscorpiones</taxon>
        <taxon>Cheliferoidea</taxon>
        <taxon>Chernetidae</taxon>
        <taxon>Cordylochernes</taxon>
    </lineage>
</organism>
<gene>
    <name evidence="1" type="ORF">LAZ67_11003591</name>
</gene>
<proteinExistence type="predicted"/>
<dbReference type="Proteomes" id="UP001235939">
    <property type="component" value="Chromosome 11"/>
</dbReference>
<protein>
    <submittedName>
        <fullName evidence="1">Uncharacterized protein</fullName>
    </submittedName>
</protein>
<accession>A0ABY6KZZ5</accession>
<keyword evidence="2" id="KW-1185">Reference proteome</keyword>
<evidence type="ECO:0000313" key="1">
    <source>
        <dbReference type="EMBL" id="UYV74451.1"/>
    </source>
</evidence>
<dbReference type="EMBL" id="CP092873">
    <property type="protein sequence ID" value="UYV74451.1"/>
    <property type="molecule type" value="Genomic_DNA"/>
</dbReference>
<evidence type="ECO:0000313" key="2">
    <source>
        <dbReference type="Proteomes" id="UP001235939"/>
    </source>
</evidence>
<sequence>MCSHTTGLHKLTPAIATSYLNTFNFTLNVSAFVIKTGTTTQWQADLAPMAASDMRNRRHVQLLLTWSTNAAHPVSLESLQVPISSCMLHVVQAMIIMQFDFALTNVPEPRLYFYMIVMSPASTVLLVTTKSEAVQLSHGQVRQLLSQRPLCRPQGKVLPNCQSCKVLVLSSCLLTSADPIRPNLPLP</sequence>